<evidence type="ECO:0000313" key="1">
    <source>
        <dbReference type="Proteomes" id="UP000095281"/>
    </source>
</evidence>
<protein>
    <submittedName>
        <fullName evidence="2">Restriction endonuclease subunit M</fullName>
    </submittedName>
</protein>
<accession>A0A1I8B422</accession>
<sequence length="50" mass="5859">MTKTNQNNKYIPNELIVDIFKATTITNTTKIKQLEEKLQKYTHTVHLKLA</sequence>
<dbReference type="Proteomes" id="UP000095281">
    <property type="component" value="Unplaced"/>
</dbReference>
<dbReference type="AlphaFoldDB" id="A0A1I8B422"/>
<name>A0A1I8B422_MELHA</name>
<dbReference type="WBParaSite" id="MhA1_Contig1335.frz3.gene1">
    <property type="protein sequence ID" value="MhA1_Contig1335.frz3.gene1"/>
    <property type="gene ID" value="MhA1_Contig1335.frz3.gene1"/>
</dbReference>
<reference evidence="2" key="1">
    <citation type="submission" date="2016-11" db="UniProtKB">
        <authorList>
            <consortium name="WormBaseParasite"/>
        </authorList>
    </citation>
    <scope>IDENTIFICATION</scope>
</reference>
<keyword evidence="1" id="KW-1185">Reference proteome</keyword>
<proteinExistence type="predicted"/>
<evidence type="ECO:0000313" key="2">
    <source>
        <dbReference type="WBParaSite" id="MhA1_Contig1335.frz3.gene1"/>
    </source>
</evidence>
<organism evidence="1 2">
    <name type="scientific">Meloidogyne hapla</name>
    <name type="common">Root-knot nematode worm</name>
    <dbReference type="NCBI Taxonomy" id="6305"/>
    <lineage>
        <taxon>Eukaryota</taxon>
        <taxon>Metazoa</taxon>
        <taxon>Ecdysozoa</taxon>
        <taxon>Nematoda</taxon>
        <taxon>Chromadorea</taxon>
        <taxon>Rhabditida</taxon>
        <taxon>Tylenchina</taxon>
        <taxon>Tylenchomorpha</taxon>
        <taxon>Tylenchoidea</taxon>
        <taxon>Meloidogynidae</taxon>
        <taxon>Meloidogyninae</taxon>
        <taxon>Meloidogyne</taxon>
    </lineage>
</organism>